<evidence type="ECO:0000256" key="2">
    <source>
        <dbReference type="ARBA" id="ARBA00004443"/>
    </source>
</evidence>
<dbReference type="PANTHER" id="PTHR15223">
    <property type="entry name" value="NADH-UBIQUINONE OXIDOREDUCTASE AGGG SUBUNIT"/>
    <property type="match status" value="1"/>
</dbReference>
<comment type="function">
    <text evidence="1">Accessory subunit of the mitochondrial membrane respiratory chain NADH dehydrogenase (Complex I), that is believed not to be involved in catalysis. Complex I functions in the transfer of electrons from NADH to the respiratory chain. The immediate electron acceptor for the enzyme is believed to be ubiquinone.</text>
</comment>
<evidence type="ECO:0000256" key="9">
    <source>
        <dbReference type="ARBA" id="ARBA00022982"/>
    </source>
</evidence>
<keyword evidence="7" id="KW-0999">Mitochondrion inner membrane</keyword>
<keyword evidence="13" id="KW-1185">Reference proteome</keyword>
<dbReference type="Pfam" id="PF14813">
    <property type="entry name" value="NADH_B2"/>
    <property type="match status" value="1"/>
</dbReference>
<keyword evidence="8" id="KW-0809">Transit peptide</keyword>
<reference evidence="12 13" key="1">
    <citation type="journal article" date="2007" name="Nature">
        <title>Evolution of genes and genomes on the Drosophila phylogeny.</title>
        <authorList>
            <consortium name="Drosophila 12 Genomes Consortium"/>
            <person name="Clark A.G."/>
            <person name="Eisen M.B."/>
            <person name="Smith D.R."/>
            <person name="Bergman C.M."/>
            <person name="Oliver B."/>
            <person name="Markow T.A."/>
            <person name="Kaufman T.C."/>
            <person name="Kellis M."/>
            <person name="Gelbart W."/>
            <person name="Iyer V.N."/>
            <person name="Pollard D.A."/>
            <person name="Sackton T.B."/>
            <person name="Larracuente A.M."/>
            <person name="Singh N.D."/>
            <person name="Abad J.P."/>
            <person name="Abt D.N."/>
            <person name="Adryan B."/>
            <person name="Aguade M."/>
            <person name="Akashi H."/>
            <person name="Anderson W.W."/>
            <person name="Aquadro C.F."/>
            <person name="Ardell D.H."/>
            <person name="Arguello R."/>
            <person name="Artieri C.G."/>
            <person name="Barbash D.A."/>
            <person name="Barker D."/>
            <person name="Barsanti P."/>
            <person name="Batterham P."/>
            <person name="Batzoglou S."/>
            <person name="Begun D."/>
            <person name="Bhutkar A."/>
            <person name="Blanco E."/>
            <person name="Bosak S.A."/>
            <person name="Bradley R.K."/>
            <person name="Brand A.D."/>
            <person name="Brent M.R."/>
            <person name="Brooks A.N."/>
            <person name="Brown R.H."/>
            <person name="Butlin R.K."/>
            <person name="Caggese C."/>
            <person name="Calvi B.R."/>
            <person name="Bernardo de Carvalho A."/>
            <person name="Caspi A."/>
            <person name="Castrezana S."/>
            <person name="Celniker S.E."/>
            <person name="Chang J.L."/>
            <person name="Chapple C."/>
            <person name="Chatterji S."/>
            <person name="Chinwalla A."/>
            <person name="Civetta A."/>
            <person name="Clifton S.W."/>
            <person name="Comeron J.M."/>
            <person name="Costello J.C."/>
            <person name="Coyne J.A."/>
            <person name="Daub J."/>
            <person name="David R.G."/>
            <person name="Delcher A.L."/>
            <person name="Delehaunty K."/>
            <person name="Do C.B."/>
            <person name="Ebling H."/>
            <person name="Edwards K."/>
            <person name="Eickbush T."/>
            <person name="Evans J.D."/>
            <person name="Filipski A."/>
            <person name="Findeiss S."/>
            <person name="Freyhult E."/>
            <person name="Fulton L."/>
            <person name="Fulton R."/>
            <person name="Garcia A.C."/>
            <person name="Gardiner A."/>
            <person name="Garfield D.A."/>
            <person name="Garvin B.E."/>
            <person name="Gibson G."/>
            <person name="Gilbert D."/>
            <person name="Gnerre S."/>
            <person name="Godfrey J."/>
            <person name="Good R."/>
            <person name="Gotea V."/>
            <person name="Gravely B."/>
            <person name="Greenberg A.J."/>
            <person name="Griffiths-Jones S."/>
            <person name="Gross S."/>
            <person name="Guigo R."/>
            <person name="Gustafson E.A."/>
            <person name="Haerty W."/>
            <person name="Hahn M.W."/>
            <person name="Halligan D.L."/>
            <person name="Halpern A.L."/>
            <person name="Halter G.M."/>
            <person name="Han M.V."/>
            <person name="Heger A."/>
            <person name="Hillier L."/>
            <person name="Hinrichs A.S."/>
            <person name="Holmes I."/>
            <person name="Hoskins R.A."/>
            <person name="Hubisz M.J."/>
            <person name="Hultmark D."/>
            <person name="Huntley M.A."/>
            <person name="Jaffe D.B."/>
            <person name="Jagadeeshan S."/>
            <person name="Jeck W.R."/>
            <person name="Johnson J."/>
            <person name="Jones C.D."/>
            <person name="Jordan W.C."/>
            <person name="Karpen G.H."/>
            <person name="Kataoka E."/>
            <person name="Keightley P.D."/>
            <person name="Kheradpour P."/>
            <person name="Kirkness E.F."/>
            <person name="Koerich L.B."/>
            <person name="Kristiansen K."/>
            <person name="Kudrna D."/>
            <person name="Kulathinal R.J."/>
            <person name="Kumar S."/>
            <person name="Kwok R."/>
            <person name="Lander E."/>
            <person name="Langley C.H."/>
            <person name="Lapoint R."/>
            <person name="Lazzaro B.P."/>
            <person name="Lee S.J."/>
            <person name="Levesque L."/>
            <person name="Li R."/>
            <person name="Lin C.F."/>
            <person name="Lin M.F."/>
            <person name="Lindblad-Toh K."/>
            <person name="Llopart A."/>
            <person name="Long M."/>
            <person name="Low L."/>
            <person name="Lozovsky E."/>
            <person name="Lu J."/>
            <person name="Luo M."/>
            <person name="Machado C.A."/>
            <person name="Makalowski W."/>
            <person name="Marzo M."/>
            <person name="Matsuda M."/>
            <person name="Matzkin L."/>
            <person name="McAllister B."/>
            <person name="McBride C.S."/>
            <person name="McKernan B."/>
            <person name="McKernan K."/>
            <person name="Mendez-Lago M."/>
            <person name="Minx P."/>
            <person name="Mollenhauer M.U."/>
            <person name="Montooth K."/>
            <person name="Mount S.M."/>
            <person name="Mu X."/>
            <person name="Myers E."/>
            <person name="Negre B."/>
            <person name="Newfeld S."/>
            <person name="Nielsen R."/>
            <person name="Noor M.A."/>
            <person name="O'Grady P."/>
            <person name="Pachter L."/>
            <person name="Papaceit M."/>
            <person name="Parisi M.J."/>
            <person name="Parisi M."/>
            <person name="Parts L."/>
            <person name="Pedersen J.S."/>
            <person name="Pesole G."/>
            <person name="Phillippy A.M."/>
            <person name="Ponting C.P."/>
            <person name="Pop M."/>
            <person name="Porcelli D."/>
            <person name="Powell J.R."/>
            <person name="Prohaska S."/>
            <person name="Pruitt K."/>
            <person name="Puig M."/>
            <person name="Quesneville H."/>
            <person name="Ram K.R."/>
            <person name="Rand D."/>
            <person name="Rasmussen M.D."/>
            <person name="Reed L.K."/>
            <person name="Reenan R."/>
            <person name="Reily A."/>
            <person name="Remington K.A."/>
            <person name="Rieger T.T."/>
            <person name="Ritchie M.G."/>
            <person name="Robin C."/>
            <person name="Rogers Y.H."/>
            <person name="Rohde C."/>
            <person name="Rozas J."/>
            <person name="Rubenfield M.J."/>
            <person name="Ruiz A."/>
            <person name="Russo S."/>
            <person name="Salzberg S.L."/>
            <person name="Sanchez-Gracia A."/>
            <person name="Saranga D.J."/>
            <person name="Sato H."/>
            <person name="Schaeffer S.W."/>
            <person name="Schatz M.C."/>
            <person name="Schlenke T."/>
            <person name="Schwartz R."/>
            <person name="Segarra C."/>
            <person name="Singh R.S."/>
            <person name="Sirot L."/>
            <person name="Sirota M."/>
            <person name="Sisneros N.B."/>
            <person name="Smith C.D."/>
            <person name="Smith T.F."/>
            <person name="Spieth J."/>
            <person name="Stage D.E."/>
            <person name="Stark A."/>
            <person name="Stephan W."/>
            <person name="Strausberg R.L."/>
            <person name="Strempel S."/>
            <person name="Sturgill D."/>
            <person name="Sutton G."/>
            <person name="Sutton G.G."/>
            <person name="Tao W."/>
            <person name="Teichmann S."/>
            <person name="Tobari Y.N."/>
            <person name="Tomimura Y."/>
            <person name="Tsolas J.M."/>
            <person name="Valente V.L."/>
            <person name="Venter E."/>
            <person name="Venter J.C."/>
            <person name="Vicario S."/>
            <person name="Vieira F.G."/>
            <person name="Vilella A.J."/>
            <person name="Villasante A."/>
            <person name="Walenz B."/>
            <person name="Wang J."/>
            <person name="Wasserman M."/>
            <person name="Watts T."/>
            <person name="Wilson D."/>
            <person name="Wilson R.K."/>
            <person name="Wing R.A."/>
            <person name="Wolfner M.F."/>
            <person name="Wong A."/>
            <person name="Wong G.K."/>
            <person name="Wu C.I."/>
            <person name="Wu G."/>
            <person name="Yamamoto D."/>
            <person name="Yang H.P."/>
            <person name="Yang S.P."/>
            <person name="Yorke J.A."/>
            <person name="Yoshida K."/>
            <person name="Zdobnov E."/>
            <person name="Zhang P."/>
            <person name="Zhang Y."/>
            <person name="Zimin A.V."/>
            <person name="Baldwin J."/>
            <person name="Abdouelleil A."/>
            <person name="Abdulkadir J."/>
            <person name="Abebe A."/>
            <person name="Abera B."/>
            <person name="Abreu J."/>
            <person name="Acer S.C."/>
            <person name="Aftuck L."/>
            <person name="Alexander A."/>
            <person name="An P."/>
            <person name="Anderson E."/>
            <person name="Anderson S."/>
            <person name="Arachi H."/>
            <person name="Azer M."/>
            <person name="Bachantsang P."/>
            <person name="Barry A."/>
            <person name="Bayul T."/>
            <person name="Berlin A."/>
            <person name="Bessette D."/>
            <person name="Bloom T."/>
            <person name="Blye J."/>
            <person name="Boguslavskiy L."/>
            <person name="Bonnet C."/>
            <person name="Boukhgalter B."/>
            <person name="Bourzgui I."/>
            <person name="Brown A."/>
            <person name="Cahill P."/>
            <person name="Channer S."/>
            <person name="Cheshatsang Y."/>
            <person name="Chuda L."/>
            <person name="Citroen M."/>
            <person name="Collymore A."/>
            <person name="Cooke P."/>
            <person name="Costello M."/>
            <person name="D'Aco K."/>
            <person name="Daza R."/>
            <person name="De Haan G."/>
            <person name="DeGray S."/>
            <person name="DeMaso C."/>
            <person name="Dhargay N."/>
            <person name="Dooley K."/>
            <person name="Dooley E."/>
            <person name="Doricent M."/>
            <person name="Dorje P."/>
            <person name="Dorjee K."/>
            <person name="Dupes A."/>
            <person name="Elong R."/>
            <person name="Falk J."/>
            <person name="Farina A."/>
            <person name="Faro S."/>
            <person name="Ferguson D."/>
            <person name="Fisher S."/>
            <person name="Foley C.D."/>
            <person name="Franke A."/>
            <person name="Friedrich D."/>
            <person name="Gadbois L."/>
            <person name="Gearin G."/>
            <person name="Gearin C.R."/>
            <person name="Giannoukos G."/>
            <person name="Goode T."/>
            <person name="Graham J."/>
            <person name="Grandbois E."/>
            <person name="Grewal S."/>
            <person name="Gyaltsen K."/>
            <person name="Hafez N."/>
            <person name="Hagos B."/>
            <person name="Hall J."/>
            <person name="Henson C."/>
            <person name="Hollinger A."/>
            <person name="Honan T."/>
            <person name="Huard M.D."/>
            <person name="Hughes L."/>
            <person name="Hurhula B."/>
            <person name="Husby M.E."/>
            <person name="Kamat A."/>
            <person name="Kanga B."/>
            <person name="Kashin S."/>
            <person name="Khazanovich D."/>
            <person name="Kisner P."/>
            <person name="Lance K."/>
            <person name="Lara M."/>
            <person name="Lee W."/>
            <person name="Lennon N."/>
            <person name="Letendre F."/>
            <person name="LeVine R."/>
            <person name="Lipovsky A."/>
            <person name="Liu X."/>
            <person name="Liu J."/>
            <person name="Liu S."/>
            <person name="Lokyitsang T."/>
            <person name="Lokyitsang Y."/>
            <person name="Lubonja R."/>
            <person name="Lui A."/>
            <person name="MacDonald P."/>
            <person name="Magnisalis V."/>
            <person name="Maru K."/>
            <person name="Matthews C."/>
            <person name="McCusker W."/>
            <person name="McDonough S."/>
            <person name="Mehta T."/>
            <person name="Meldrim J."/>
            <person name="Meneus L."/>
            <person name="Mihai O."/>
            <person name="Mihalev A."/>
            <person name="Mihova T."/>
            <person name="Mittelman R."/>
            <person name="Mlenga V."/>
            <person name="Montmayeur A."/>
            <person name="Mulrain L."/>
            <person name="Navidi A."/>
            <person name="Naylor J."/>
            <person name="Negash T."/>
            <person name="Nguyen T."/>
            <person name="Nguyen N."/>
            <person name="Nicol R."/>
            <person name="Norbu C."/>
            <person name="Norbu N."/>
            <person name="Novod N."/>
            <person name="O'Neill B."/>
            <person name="Osman S."/>
            <person name="Markiewicz E."/>
            <person name="Oyono O.L."/>
            <person name="Patti C."/>
            <person name="Phunkhang P."/>
            <person name="Pierre F."/>
            <person name="Priest M."/>
            <person name="Raghuraman S."/>
            <person name="Rege F."/>
            <person name="Reyes R."/>
            <person name="Rise C."/>
            <person name="Rogov P."/>
            <person name="Ross K."/>
            <person name="Ryan E."/>
            <person name="Settipalli S."/>
            <person name="Shea T."/>
            <person name="Sherpa N."/>
            <person name="Shi L."/>
            <person name="Shih D."/>
            <person name="Sparrow T."/>
            <person name="Spaulding J."/>
            <person name="Stalker J."/>
            <person name="Stange-Thomann N."/>
            <person name="Stavropoulos S."/>
            <person name="Stone C."/>
            <person name="Strader C."/>
            <person name="Tesfaye S."/>
            <person name="Thomson T."/>
            <person name="Thoulutsang Y."/>
            <person name="Thoulutsang D."/>
            <person name="Topham K."/>
            <person name="Topping I."/>
            <person name="Tsamla T."/>
            <person name="Vassiliev H."/>
            <person name="Vo A."/>
            <person name="Wangchuk T."/>
            <person name="Wangdi T."/>
            <person name="Weiand M."/>
            <person name="Wilkinson J."/>
            <person name="Wilson A."/>
            <person name="Yadav S."/>
            <person name="Young G."/>
            <person name="Yu Q."/>
            <person name="Zembek L."/>
            <person name="Zhong D."/>
            <person name="Zimmer A."/>
            <person name="Zwirko Z."/>
            <person name="Jaffe D.B."/>
            <person name="Alvarez P."/>
            <person name="Brockman W."/>
            <person name="Butler J."/>
            <person name="Chin C."/>
            <person name="Gnerre S."/>
            <person name="Grabherr M."/>
            <person name="Kleber M."/>
            <person name="Mauceli E."/>
            <person name="MacCallum I."/>
        </authorList>
    </citation>
    <scope>NUCLEOTIDE SEQUENCE [LARGE SCALE GENOMIC DNA]</scope>
    <source>
        <strain evidence="13">Tucson 15081-1352.22</strain>
    </source>
</reference>
<dbReference type="InterPro" id="IPR026627">
    <property type="entry name" value="NDUFB2_animal"/>
</dbReference>
<dbReference type="PANTHER" id="PTHR15223:SF1">
    <property type="entry name" value="NADH DEHYDROGENASE [UBIQUINONE] 1 BETA SUBCOMPLEX SUBUNIT 2, MITOCHONDRIAL"/>
    <property type="match status" value="1"/>
</dbReference>
<dbReference type="FunCoup" id="A0A0Q9WYP7">
    <property type="interactions" value="159"/>
</dbReference>
<evidence type="ECO:0000256" key="7">
    <source>
        <dbReference type="ARBA" id="ARBA00022792"/>
    </source>
</evidence>
<gene>
    <name evidence="12" type="primary">Dmoj\GI26649</name>
    <name evidence="12" type="ORF">Dmoj_GI26649</name>
</gene>
<dbReference type="AlphaFoldDB" id="A0A0Q9WYP7"/>
<keyword evidence="9" id="KW-0249">Electron transport</keyword>
<sequence>MYIVRCKPALKMFGNLKVFKSVLAAEKAITFLNGSIKIIKRQSHVVSYRSAPPPHSKATRIGAVAVGGAMWWWVIWHLWHEPDHITGEFDYPNAAKWSNFHLGIPRDEK</sequence>
<keyword evidence="11" id="KW-0472">Membrane</keyword>
<keyword evidence="5" id="KW-0813">Transport</keyword>
<organism evidence="12 13">
    <name type="scientific">Drosophila mojavensis</name>
    <name type="common">Fruit fly</name>
    <dbReference type="NCBI Taxonomy" id="7230"/>
    <lineage>
        <taxon>Eukaryota</taxon>
        <taxon>Metazoa</taxon>
        <taxon>Ecdysozoa</taxon>
        <taxon>Arthropoda</taxon>
        <taxon>Hexapoda</taxon>
        <taxon>Insecta</taxon>
        <taxon>Pterygota</taxon>
        <taxon>Neoptera</taxon>
        <taxon>Endopterygota</taxon>
        <taxon>Diptera</taxon>
        <taxon>Brachycera</taxon>
        <taxon>Muscomorpha</taxon>
        <taxon>Ephydroidea</taxon>
        <taxon>Drosophilidae</taxon>
        <taxon>Drosophila</taxon>
    </lineage>
</organism>
<name>A0A0Q9WYP7_DROMO</name>
<dbReference type="EMBL" id="CH933806">
    <property type="protein sequence ID" value="KRG00505.1"/>
    <property type="molecule type" value="Genomic_DNA"/>
</dbReference>
<evidence type="ECO:0008006" key="14">
    <source>
        <dbReference type="Google" id="ProtNLM"/>
    </source>
</evidence>
<evidence type="ECO:0000313" key="12">
    <source>
        <dbReference type="EMBL" id="KRG00505.1"/>
    </source>
</evidence>
<protein>
    <recommendedName>
        <fullName evidence="14">NADH dehydrogenase [ubiquinone] 1 beta subcomplex subunit 2, mitochondrial</fullName>
    </recommendedName>
</protein>
<dbReference type="KEGG" id="dmo:Dmoj_GI26649"/>
<dbReference type="GO" id="GO:0045271">
    <property type="term" value="C:respiratory chain complex I"/>
    <property type="evidence" value="ECO:0007669"/>
    <property type="project" value="InterPro"/>
</dbReference>
<dbReference type="GO" id="GO:0005743">
    <property type="term" value="C:mitochondrial inner membrane"/>
    <property type="evidence" value="ECO:0007669"/>
    <property type="project" value="UniProtKB-SubCell"/>
</dbReference>
<evidence type="ECO:0000256" key="6">
    <source>
        <dbReference type="ARBA" id="ARBA00022660"/>
    </source>
</evidence>
<comment type="subunit">
    <text evidence="4">Complex I is composed of 45 different subunits.</text>
</comment>
<dbReference type="InParanoid" id="A0A0Q9WYP7"/>
<dbReference type="OrthoDB" id="6241903at2759"/>
<evidence type="ECO:0000256" key="4">
    <source>
        <dbReference type="ARBA" id="ARBA00011533"/>
    </source>
</evidence>
<dbReference type="GO" id="GO:0032981">
    <property type="term" value="P:mitochondrial respiratory chain complex I assembly"/>
    <property type="evidence" value="ECO:0007669"/>
    <property type="project" value="TreeGrafter"/>
</dbReference>
<comment type="similarity">
    <text evidence="3">Belongs to the complex I NDUFB2 subunit family.</text>
</comment>
<comment type="subcellular location">
    <subcellularLocation>
        <location evidence="2">Mitochondrion inner membrane</location>
        <topology evidence="2">Peripheral membrane protein</topology>
        <orientation evidence="2">Matrix side</orientation>
    </subcellularLocation>
</comment>
<accession>A0A0Q9WYP7</accession>
<evidence type="ECO:0000256" key="8">
    <source>
        <dbReference type="ARBA" id="ARBA00022946"/>
    </source>
</evidence>
<proteinExistence type="inferred from homology"/>
<evidence type="ECO:0000256" key="1">
    <source>
        <dbReference type="ARBA" id="ARBA00003195"/>
    </source>
</evidence>
<evidence type="ECO:0000256" key="11">
    <source>
        <dbReference type="ARBA" id="ARBA00023136"/>
    </source>
</evidence>
<keyword evidence="10" id="KW-0496">Mitochondrion</keyword>
<dbReference type="Proteomes" id="UP000009192">
    <property type="component" value="Unassembled WGS sequence"/>
</dbReference>
<evidence type="ECO:0000256" key="10">
    <source>
        <dbReference type="ARBA" id="ARBA00023128"/>
    </source>
</evidence>
<evidence type="ECO:0000256" key="3">
    <source>
        <dbReference type="ARBA" id="ARBA00005923"/>
    </source>
</evidence>
<evidence type="ECO:0000313" key="13">
    <source>
        <dbReference type="Proteomes" id="UP000009192"/>
    </source>
</evidence>
<keyword evidence="6" id="KW-0679">Respiratory chain</keyword>
<evidence type="ECO:0000256" key="5">
    <source>
        <dbReference type="ARBA" id="ARBA00022448"/>
    </source>
</evidence>